<dbReference type="EMBL" id="NESQ01000028">
    <property type="protein sequence ID" value="PUU82430.1"/>
    <property type="molecule type" value="Genomic_DNA"/>
</dbReference>
<sequence length="392" mass="44253">MARMKSLFDHIIKRLRGSSMRSTLSTGSPPKAPPSRSSTSTHPLTLQRRSYSFNMHRAVVSLVAAYIELAVGLARAVRSDTSHTREPISGCTRFKIRLRRRNPATNRPEQTHTSTSTPIGGEDHTSERLLTAENMEGDLDMTVREDGLDTRDRPLIDRVYEEWEKDEEDQDVDFIDQCDEEKIYEEEEEEEEEEETDKNGNTDNGDDYHNDGEREHSSDSLIWSENGAITMIGADEISGSSLGSASRNLDRSDSAPSTGGLYGDIAENRFSASTQEIGERLLGLAMTPKDFFISPEDQQDRMEYIITKRKRLFASNARLIIDLETPARKDAEEHGIDLEEMDRIDREMDMQALLNLTWQQFPCPMAKGSENKELLLPLFLLPSSPSFPSSLA</sequence>
<feature type="compositionally biased region" description="Acidic residues" evidence="1">
    <location>
        <begin position="184"/>
        <end position="196"/>
    </location>
</feature>
<feature type="compositionally biased region" description="Polar residues" evidence="1">
    <location>
        <begin position="103"/>
        <end position="118"/>
    </location>
</feature>
<feature type="region of interest" description="Disordered" evidence="1">
    <location>
        <begin position="241"/>
        <end position="264"/>
    </location>
</feature>
<feature type="compositionally biased region" description="Basic and acidic residues" evidence="1">
    <location>
        <begin position="206"/>
        <end position="218"/>
    </location>
</feature>
<evidence type="ECO:0000313" key="3">
    <source>
        <dbReference type="Proteomes" id="UP000244722"/>
    </source>
</evidence>
<feature type="region of interest" description="Disordered" evidence="1">
    <location>
        <begin position="184"/>
        <end position="221"/>
    </location>
</feature>
<protein>
    <submittedName>
        <fullName evidence="2">Uncharacterized protein</fullName>
    </submittedName>
</protein>
<dbReference type="OrthoDB" id="5483598at2759"/>
<keyword evidence="3" id="KW-1185">Reference proteome</keyword>
<feature type="compositionally biased region" description="Polar residues" evidence="1">
    <location>
        <begin position="35"/>
        <end position="44"/>
    </location>
</feature>
<feature type="region of interest" description="Disordered" evidence="1">
    <location>
        <begin position="99"/>
        <end position="127"/>
    </location>
</feature>
<evidence type="ECO:0000313" key="2">
    <source>
        <dbReference type="EMBL" id="PUU82430.1"/>
    </source>
</evidence>
<dbReference type="Proteomes" id="UP000244722">
    <property type="component" value="Unassembled WGS sequence"/>
</dbReference>
<dbReference type="AlphaFoldDB" id="A0A2T7A401"/>
<reference evidence="2 3" key="1">
    <citation type="submission" date="2017-04" db="EMBL/GenBank/DDBJ databases">
        <title>Draft genome sequence of Tuber borchii Vittad., a whitish edible truffle.</title>
        <authorList>
            <consortium name="DOE Joint Genome Institute"/>
            <person name="Murat C."/>
            <person name="Kuo A."/>
            <person name="Barry K.W."/>
            <person name="Clum A."/>
            <person name="Dockter R.B."/>
            <person name="Fauchery L."/>
            <person name="Iotti M."/>
            <person name="Kohler A."/>
            <person name="Labutti K."/>
            <person name="Lindquist E.A."/>
            <person name="Lipzen A."/>
            <person name="Ohm R.A."/>
            <person name="Wang M."/>
            <person name="Grigoriev I.V."/>
            <person name="Zambonelli A."/>
            <person name="Martin F.M."/>
        </authorList>
    </citation>
    <scope>NUCLEOTIDE SEQUENCE [LARGE SCALE GENOMIC DNA]</scope>
    <source>
        <strain evidence="2 3">Tbo3840</strain>
    </source>
</reference>
<accession>A0A2T7A401</accession>
<organism evidence="2 3">
    <name type="scientific">Tuber borchii</name>
    <name type="common">White truffle</name>
    <dbReference type="NCBI Taxonomy" id="42251"/>
    <lineage>
        <taxon>Eukaryota</taxon>
        <taxon>Fungi</taxon>
        <taxon>Dikarya</taxon>
        <taxon>Ascomycota</taxon>
        <taxon>Pezizomycotina</taxon>
        <taxon>Pezizomycetes</taxon>
        <taxon>Pezizales</taxon>
        <taxon>Tuberaceae</taxon>
        <taxon>Tuber</taxon>
    </lineage>
</organism>
<feature type="region of interest" description="Disordered" evidence="1">
    <location>
        <begin position="18"/>
        <end position="44"/>
    </location>
</feature>
<gene>
    <name evidence="2" type="ORF">B9Z19DRAFT_1061812</name>
</gene>
<proteinExistence type="predicted"/>
<feature type="compositionally biased region" description="Polar residues" evidence="1">
    <location>
        <begin position="19"/>
        <end position="28"/>
    </location>
</feature>
<name>A0A2T7A401_TUBBO</name>
<comment type="caution">
    <text evidence="2">The sequence shown here is derived from an EMBL/GenBank/DDBJ whole genome shotgun (WGS) entry which is preliminary data.</text>
</comment>
<evidence type="ECO:0000256" key="1">
    <source>
        <dbReference type="SAM" id="MobiDB-lite"/>
    </source>
</evidence>